<evidence type="ECO:0000259" key="1">
    <source>
        <dbReference type="Pfam" id="PF11790"/>
    </source>
</evidence>
<dbReference type="InterPro" id="IPR053183">
    <property type="entry name" value="ASL1"/>
</dbReference>
<proteinExistence type="predicted"/>
<dbReference type="OrthoDB" id="43654at2759"/>
<dbReference type="STRING" id="97972.A0A2V1DYI1"/>
<sequence>MVVQKRCLLWDYTNTNECPGQMDQVNFSGPISSVSNWNAWVPPELKGRVPFRPMIHLERELNGNEWQWIQDSDQPIIHFFNEPERNGIDPQKAADYWHNQVIPNLRNQRQKQLVSPSCASDPNGQNWIAEWMNLVQDCAPEFLGIHWYGTSADEAKRYIEDMHNKFPNQKIIVSEIACISRDGNECYQFTRDMCNWLDGQDYVFEYAFFGCMKNMPDDYR</sequence>
<dbReference type="GO" id="GO:0016787">
    <property type="term" value="F:hydrolase activity"/>
    <property type="evidence" value="ECO:0007669"/>
    <property type="project" value="UniProtKB-KW"/>
</dbReference>
<dbReference type="GO" id="GO:0009277">
    <property type="term" value="C:fungal-type cell wall"/>
    <property type="evidence" value="ECO:0007669"/>
    <property type="project" value="TreeGrafter"/>
</dbReference>
<dbReference type="InterPro" id="IPR024655">
    <property type="entry name" value="Asl1_glyco_hydro_catalytic"/>
</dbReference>
<dbReference type="EMBL" id="KZ805345">
    <property type="protein sequence ID" value="PVI02275.1"/>
    <property type="molecule type" value="Genomic_DNA"/>
</dbReference>
<dbReference type="Pfam" id="PF11790">
    <property type="entry name" value="Glyco_hydro_cc"/>
    <property type="match status" value="1"/>
</dbReference>
<protein>
    <submittedName>
        <fullName evidence="2">Glycoside hydrolase family 128 protein</fullName>
    </submittedName>
</protein>
<dbReference type="Proteomes" id="UP000244855">
    <property type="component" value="Unassembled WGS sequence"/>
</dbReference>
<dbReference type="PANTHER" id="PTHR34154">
    <property type="entry name" value="ALKALI-SENSITIVE LINKAGE PROTEIN 1"/>
    <property type="match status" value="1"/>
</dbReference>
<keyword evidence="2" id="KW-0378">Hydrolase</keyword>
<feature type="domain" description="Asl1-like glycosyl hydrolase catalytic" evidence="1">
    <location>
        <begin position="27"/>
        <end position="215"/>
    </location>
</feature>
<reference evidence="2 3" key="1">
    <citation type="journal article" date="2018" name="Sci. Rep.">
        <title>Comparative genomics provides insights into the lifestyle and reveals functional heterogeneity of dark septate endophytic fungi.</title>
        <authorList>
            <person name="Knapp D.G."/>
            <person name="Nemeth J.B."/>
            <person name="Barry K."/>
            <person name="Hainaut M."/>
            <person name="Henrissat B."/>
            <person name="Johnson J."/>
            <person name="Kuo A."/>
            <person name="Lim J.H.P."/>
            <person name="Lipzen A."/>
            <person name="Nolan M."/>
            <person name="Ohm R.A."/>
            <person name="Tamas L."/>
            <person name="Grigoriev I.V."/>
            <person name="Spatafora J.W."/>
            <person name="Nagy L.G."/>
            <person name="Kovacs G.M."/>
        </authorList>
    </citation>
    <scope>NUCLEOTIDE SEQUENCE [LARGE SCALE GENOMIC DNA]</scope>
    <source>
        <strain evidence="2 3">DSE2036</strain>
    </source>
</reference>
<dbReference type="InterPro" id="IPR017853">
    <property type="entry name" value="GH"/>
</dbReference>
<name>A0A2V1DYI1_9PLEO</name>
<evidence type="ECO:0000313" key="3">
    <source>
        <dbReference type="Proteomes" id="UP000244855"/>
    </source>
</evidence>
<evidence type="ECO:0000313" key="2">
    <source>
        <dbReference type="EMBL" id="PVI02275.1"/>
    </source>
</evidence>
<dbReference type="GO" id="GO:0071966">
    <property type="term" value="P:fungal-type cell wall polysaccharide metabolic process"/>
    <property type="evidence" value="ECO:0007669"/>
    <property type="project" value="TreeGrafter"/>
</dbReference>
<dbReference type="Gene3D" id="3.20.20.80">
    <property type="entry name" value="Glycosidases"/>
    <property type="match status" value="1"/>
</dbReference>
<keyword evidence="3" id="KW-1185">Reference proteome</keyword>
<dbReference type="AlphaFoldDB" id="A0A2V1DYI1"/>
<dbReference type="PANTHER" id="PTHR34154:SF3">
    <property type="entry name" value="ALKALI-SENSITIVE LINKAGE PROTEIN 1"/>
    <property type="match status" value="1"/>
</dbReference>
<dbReference type="SUPFAM" id="SSF51445">
    <property type="entry name" value="(Trans)glycosidases"/>
    <property type="match status" value="1"/>
</dbReference>
<accession>A0A2V1DYI1</accession>
<organism evidence="2 3">
    <name type="scientific">Periconia macrospinosa</name>
    <dbReference type="NCBI Taxonomy" id="97972"/>
    <lineage>
        <taxon>Eukaryota</taxon>
        <taxon>Fungi</taxon>
        <taxon>Dikarya</taxon>
        <taxon>Ascomycota</taxon>
        <taxon>Pezizomycotina</taxon>
        <taxon>Dothideomycetes</taxon>
        <taxon>Pleosporomycetidae</taxon>
        <taxon>Pleosporales</taxon>
        <taxon>Massarineae</taxon>
        <taxon>Periconiaceae</taxon>
        <taxon>Periconia</taxon>
    </lineage>
</organism>
<gene>
    <name evidence="2" type="ORF">DM02DRAFT_702470</name>
</gene>